<reference evidence="1 2" key="1">
    <citation type="submission" date="2023-11" db="EMBL/GenBank/DDBJ databases">
        <title>Bacillus jintuensis, isolated from a mudflat on the Beibu Gulf coast.</title>
        <authorList>
            <person name="Li M."/>
        </authorList>
    </citation>
    <scope>NUCLEOTIDE SEQUENCE [LARGE SCALE GENOMIC DNA]</scope>
    <source>
        <strain evidence="1 2">31A1R</strain>
    </source>
</reference>
<accession>A0ABU5ITS0</accession>
<gene>
    <name evidence="1" type="ORF">SM124_02030</name>
</gene>
<evidence type="ECO:0000313" key="1">
    <source>
        <dbReference type="EMBL" id="MDZ5470518.1"/>
    </source>
</evidence>
<organism evidence="1 2">
    <name type="scientific">Robertmurraya mangrovi</name>
    <dbReference type="NCBI Taxonomy" id="3098077"/>
    <lineage>
        <taxon>Bacteria</taxon>
        <taxon>Bacillati</taxon>
        <taxon>Bacillota</taxon>
        <taxon>Bacilli</taxon>
        <taxon>Bacillales</taxon>
        <taxon>Bacillaceae</taxon>
        <taxon>Robertmurraya</taxon>
    </lineage>
</organism>
<evidence type="ECO:0008006" key="3">
    <source>
        <dbReference type="Google" id="ProtNLM"/>
    </source>
</evidence>
<keyword evidence="2" id="KW-1185">Reference proteome</keyword>
<dbReference type="EMBL" id="JAXOFX010000001">
    <property type="protein sequence ID" value="MDZ5470518.1"/>
    <property type="molecule type" value="Genomic_DNA"/>
</dbReference>
<proteinExistence type="predicted"/>
<protein>
    <recommendedName>
        <fullName evidence="3">YfhD family protein</fullName>
    </recommendedName>
</protein>
<evidence type="ECO:0000313" key="2">
    <source>
        <dbReference type="Proteomes" id="UP001290455"/>
    </source>
</evidence>
<comment type="caution">
    <text evidence="1">The sequence shown here is derived from an EMBL/GenBank/DDBJ whole genome shotgun (WGS) entry which is preliminary data.</text>
</comment>
<sequence length="45" mass="5159">MGKRNDKKDAANVEFGIEFGDLNAAKNYEVPFMNQNANRKNNKKK</sequence>
<name>A0ABU5ITS0_9BACI</name>
<dbReference type="RefSeq" id="WP_322444817.1">
    <property type="nucleotide sequence ID" value="NZ_JAXOFX010000001.1"/>
</dbReference>
<dbReference type="Proteomes" id="UP001290455">
    <property type="component" value="Unassembled WGS sequence"/>
</dbReference>